<dbReference type="EMBL" id="HBII01012860">
    <property type="protein sequence ID" value="CAE0346550.1"/>
    <property type="molecule type" value="Transcribed_RNA"/>
</dbReference>
<proteinExistence type="predicted"/>
<gene>
    <name evidence="2" type="ORF">EHAR0213_LOCUS5460</name>
</gene>
<evidence type="ECO:0000313" key="2">
    <source>
        <dbReference type="EMBL" id="CAE0346550.1"/>
    </source>
</evidence>
<feature type="signal peptide" evidence="1">
    <location>
        <begin position="1"/>
        <end position="18"/>
    </location>
</feature>
<accession>A0A7S3J5N6</accession>
<feature type="chain" id="PRO_5030506314" evidence="1">
    <location>
        <begin position="19"/>
        <end position="212"/>
    </location>
</feature>
<name>A0A7S3J5N6_9SPIT</name>
<sequence>MSKVLAVLLLCLIAYGYGSVRESVAATIFDEFDVELEVTLDNTKTHQLISVSDSFNAAKNVQTIKYTKDGKEVTKVFTTVAFFDSQKIFMMSDDSKTCHERPIGTKLELVQLFRRVFQDPTLSPVKELEDQHMFQFTVNWNMIESMDDWTHVYFDSSSFALKKIEQMTEKHEEPWITFSVVSPIKKASHPREYFTIKGCYESVQDEVKAIVE</sequence>
<dbReference type="AlphaFoldDB" id="A0A7S3J5N6"/>
<organism evidence="2">
    <name type="scientific">Euplotes harpa</name>
    <dbReference type="NCBI Taxonomy" id="151035"/>
    <lineage>
        <taxon>Eukaryota</taxon>
        <taxon>Sar</taxon>
        <taxon>Alveolata</taxon>
        <taxon>Ciliophora</taxon>
        <taxon>Intramacronucleata</taxon>
        <taxon>Spirotrichea</taxon>
        <taxon>Hypotrichia</taxon>
        <taxon>Euplotida</taxon>
        <taxon>Euplotidae</taxon>
        <taxon>Euplotes</taxon>
    </lineage>
</organism>
<protein>
    <submittedName>
        <fullName evidence="2">Uncharacterized protein</fullName>
    </submittedName>
</protein>
<keyword evidence="1" id="KW-0732">Signal</keyword>
<evidence type="ECO:0000256" key="1">
    <source>
        <dbReference type="SAM" id="SignalP"/>
    </source>
</evidence>
<reference evidence="2" key="1">
    <citation type="submission" date="2021-01" db="EMBL/GenBank/DDBJ databases">
        <authorList>
            <person name="Corre E."/>
            <person name="Pelletier E."/>
            <person name="Niang G."/>
            <person name="Scheremetjew M."/>
            <person name="Finn R."/>
            <person name="Kale V."/>
            <person name="Holt S."/>
            <person name="Cochrane G."/>
            <person name="Meng A."/>
            <person name="Brown T."/>
            <person name="Cohen L."/>
        </authorList>
    </citation>
    <scope>NUCLEOTIDE SEQUENCE</scope>
    <source>
        <strain evidence="2">FSP1.4</strain>
    </source>
</reference>